<reference evidence="2" key="1">
    <citation type="journal article" date="2014" name="Front. Microbiol.">
        <title>High frequency of phylogenetically diverse reductive dehalogenase-homologous genes in deep subseafloor sedimentary metagenomes.</title>
        <authorList>
            <person name="Kawai M."/>
            <person name="Futagami T."/>
            <person name="Toyoda A."/>
            <person name="Takaki Y."/>
            <person name="Nishi S."/>
            <person name="Hori S."/>
            <person name="Arai W."/>
            <person name="Tsubouchi T."/>
            <person name="Morono Y."/>
            <person name="Uchiyama I."/>
            <person name="Ito T."/>
            <person name="Fujiyama A."/>
            <person name="Inagaki F."/>
            <person name="Takami H."/>
        </authorList>
    </citation>
    <scope>NUCLEOTIDE SEQUENCE</scope>
    <source>
        <strain evidence="2">Expedition CK06-06</strain>
    </source>
</reference>
<protein>
    <submittedName>
        <fullName evidence="2">Uncharacterized protein</fullName>
    </submittedName>
</protein>
<name>X0UZP0_9ZZZZ</name>
<comment type="caution">
    <text evidence="2">The sequence shown here is derived from an EMBL/GenBank/DDBJ whole genome shotgun (WGS) entry which is preliminary data.</text>
</comment>
<dbReference type="EMBL" id="BARS01024735">
    <property type="protein sequence ID" value="GAG11304.1"/>
    <property type="molecule type" value="Genomic_DNA"/>
</dbReference>
<accession>X0UZP0</accession>
<evidence type="ECO:0000313" key="2">
    <source>
        <dbReference type="EMBL" id="GAG11304.1"/>
    </source>
</evidence>
<dbReference type="AlphaFoldDB" id="X0UZP0"/>
<sequence length="83" mass="9695">MSKEKMKMGDSVSIKKTFVGIRSEEEIQIGIRKADVILHVNRIKGNQIRIDNSVKELKKLEELIVTEKEKLDYQEMTKNLHQL</sequence>
<gene>
    <name evidence="2" type="ORF">S01H1_39221</name>
</gene>
<organism evidence="2">
    <name type="scientific">marine sediment metagenome</name>
    <dbReference type="NCBI Taxonomy" id="412755"/>
    <lineage>
        <taxon>unclassified sequences</taxon>
        <taxon>metagenomes</taxon>
        <taxon>ecological metagenomes</taxon>
    </lineage>
</organism>
<evidence type="ECO:0000256" key="1">
    <source>
        <dbReference type="SAM" id="Coils"/>
    </source>
</evidence>
<keyword evidence="1" id="KW-0175">Coiled coil</keyword>
<feature type="coiled-coil region" evidence="1">
    <location>
        <begin position="43"/>
        <end position="70"/>
    </location>
</feature>
<proteinExistence type="predicted"/>